<feature type="compositionally biased region" description="Low complexity" evidence="11">
    <location>
        <begin position="423"/>
        <end position="448"/>
    </location>
</feature>
<evidence type="ECO:0000259" key="14">
    <source>
        <dbReference type="PROSITE" id="PS52035"/>
    </source>
</evidence>
<dbReference type="InParanoid" id="A0A672JGY1"/>
<evidence type="ECO:0000256" key="11">
    <source>
        <dbReference type="SAM" id="MobiDB-lite"/>
    </source>
</evidence>
<evidence type="ECO:0000256" key="5">
    <source>
        <dbReference type="ARBA" id="ARBA00022723"/>
    </source>
</evidence>
<feature type="transmembrane region" description="Helical" evidence="12">
    <location>
        <begin position="1270"/>
        <end position="1295"/>
    </location>
</feature>
<dbReference type="Proteomes" id="UP000472267">
    <property type="component" value="Chromosome 14"/>
</dbReference>
<dbReference type="SUPFAM" id="SSF49464">
    <property type="entry name" value="Carboxypeptidase regulatory domain-like"/>
    <property type="match status" value="3"/>
</dbReference>
<evidence type="ECO:0000313" key="16">
    <source>
        <dbReference type="Proteomes" id="UP000472267"/>
    </source>
</evidence>
<dbReference type="PROSITE" id="PS52035">
    <property type="entry name" value="PEPTIDASE_M14"/>
    <property type="match status" value="3"/>
</dbReference>
<protein>
    <recommendedName>
        <fullName evidence="14">Peptidase M14 domain-containing protein</fullName>
    </recommendedName>
</protein>
<keyword evidence="12" id="KW-0812">Transmembrane</keyword>
<dbReference type="Pfam" id="PF00246">
    <property type="entry name" value="Peptidase_M14"/>
    <property type="match status" value="3"/>
</dbReference>
<keyword evidence="16" id="KW-1185">Reference proteome</keyword>
<evidence type="ECO:0000256" key="3">
    <source>
        <dbReference type="ARBA" id="ARBA00022645"/>
    </source>
</evidence>
<dbReference type="FunFam" id="2.60.40.1120:FF:000005">
    <property type="entry name" value="Carboxypeptidase D"/>
    <property type="match status" value="1"/>
</dbReference>
<comment type="cofactor">
    <cofactor evidence="1">
        <name>Zn(2+)</name>
        <dbReference type="ChEBI" id="CHEBI:29105"/>
    </cofactor>
</comment>
<keyword evidence="9" id="KW-0325">Glycoprotein</keyword>
<keyword evidence="8" id="KW-0482">Metalloprotease</keyword>
<feature type="domain" description="Peptidase M14" evidence="14">
    <location>
        <begin position="44"/>
        <end position="337"/>
    </location>
</feature>
<dbReference type="InterPro" id="IPR050753">
    <property type="entry name" value="Peptidase_M14_domain"/>
</dbReference>
<dbReference type="InterPro" id="IPR000834">
    <property type="entry name" value="Peptidase_M14"/>
</dbReference>
<evidence type="ECO:0000256" key="6">
    <source>
        <dbReference type="ARBA" id="ARBA00022801"/>
    </source>
</evidence>
<keyword evidence="13" id="KW-0732">Signal</keyword>
<dbReference type="OMA" id="CCKYPPG"/>
<evidence type="ECO:0000256" key="2">
    <source>
        <dbReference type="ARBA" id="ARBA00005988"/>
    </source>
</evidence>
<dbReference type="FunCoup" id="A0A672JGY1">
    <property type="interactions" value="982"/>
</dbReference>
<dbReference type="PROSITE" id="PS00132">
    <property type="entry name" value="CARBOXYPEPT_ZN_1"/>
    <property type="match status" value="2"/>
</dbReference>
<keyword evidence="5" id="KW-0479">Metal-binding</keyword>
<dbReference type="CDD" id="cd03868">
    <property type="entry name" value="M14_CPD_I"/>
    <property type="match status" value="1"/>
</dbReference>
<reference evidence="15" key="2">
    <citation type="submission" date="2025-08" db="UniProtKB">
        <authorList>
            <consortium name="Ensembl"/>
        </authorList>
    </citation>
    <scope>IDENTIFICATION</scope>
</reference>
<evidence type="ECO:0000256" key="12">
    <source>
        <dbReference type="SAM" id="Phobius"/>
    </source>
</evidence>
<dbReference type="PROSITE" id="PS00133">
    <property type="entry name" value="CARBOXYPEPT_ZN_2"/>
    <property type="match status" value="2"/>
</dbReference>
<evidence type="ECO:0000256" key="1">
    <source>
        <dbReference type="ARBA" id="ARBA00001947"/>
    </source>
</evidence>
<dbReference type="GO" id="GO:0008270">
    <property type="term" value="F:zinc ion binding"/>
    <property type="evidence" value="ECO:0007669"/>
    <property type="project" value="InterPro"/>
</dbReference>
<dbReference type="FunFam" id="3.40.630.10:FF:000020">
    <property type="entry name" value="Carboxypeptidase D"/>
    <property type="match status" value="1"/>
</dbReference>
<evidence type="ECO:0000256" key="7">
    <source>
        <dbReference type="ARBA" id="ARBA00022833"/>
    </source>
</evidence>
<comment type="caution">
    <text evidence="10">Lacks conserved residue(s) required for the propagation of feature annotation.</text>
</comment>
<dbReference type="Ensembl" id="ENSSFAT00005055175.1">
    <property type="protein sequence ID" value="ENSSFAP00005053498.1"/>
    <property type="gene ID" value="ENSSFAG00005025558.1"/>
</dbReference>
<dbReference type="SMART" id="SM00631">
    <property type="entry name" value="Zn_pept"/>
    <property type="match status" value="3"/>
</dbReference>
<keyword evidence="7" id="KW-0862">Zinc</keyword>
<evidence type="ECO:0000256" key="8">
    <source>
        <dbReference type="ARBA" id="ARBA00023049"/>
    </source>
</evidence>
<dbReference type="Gene3D" id="2.60.40.1120">
    <property type="entry name" value="Carboxypeptidase-like, regulatory domain"/>
    <property type="match status" value="3"/>
</dbReference>
<dbReference type="GO" id="GO:0005615">
    <property type="term" value="C:extracellular space"/>
    <property type="evidence" value="ECO:0007669"/>
    <property type="project" value="TreeGrafter"/>
</dbReference>
<feature type="domain" description="Peptidase M14" evidence="14">
    <location>
        <begin position="471"/>
        <end position="761"/>
    </location>
</feature>
<organism evidence="15 16">
    <name type="scientific">Salarias fasciatus</name>
    <name type="common">Jewelled blenny</name>
    <name type="synonym">Blennius fasciatus</name>
    <dbReference type="NCBI Taxonomy" id="181472"/>
    <lineage>
        <taxon>Eukaryota</taxon>
        <taxon>Metazoa</taxon>
        <taxon>Chordata</taxon>
        <taxon>Craniata</taxon>
        <taxon>Vertebrata</taxon>
        <taxon>Euteleostomi</taxon>
        <taxon>Actinopterygii</taxon>
        <taxon>Neopterygii</taxon>
        <taxon>Teleostei</taxon>
        <taxon>Neoteleostei</taxon>
        <taxon>Acanthomorphata</taxon>
        <taxon>Ovalentaria</taxon>
        <taxon>Blenniimorphae</taxon>
        <taxon>Blenniiformes</taxon>
        <taxon>Blennioidei</taxon>
        <taxon>Blenniidae</taxon>
        <taxon>Salariinae</taxon>
        <taxon>Salarias</taxon>
    </lineage>
</organism>
<feature type="compositionally biased region" description="Polar residues" evidence="11">
    <location>
        <begin position="847"/>
        <end position="860"/>
    </location>
</feature>
<dbReference type="Pfam" id="PF13620">
    <property type="entry name" value="CarboxypepD_reg"/>
    <property type="match status" value="3"/>
</dbReference>
<dbReference type="InterPro" id="IPR033848">
    <property type="entry name" value="M14_CPD_III"/>
</dbReference>
<keyword evidence="3" id="KW-0121">Carboxypeptidase</keyword>
<name>A0A672JGY1_SALFA</name>
<accession>A0A672JGY1</accession>
<dbReference type="FunFam" id="3.40.630.10:FF:000043">
    <property type="entry name" value="Carboxypeptidase D"/>
    <property type="match status" value="1"/>
</dbReference>
<dbReference type="PRINTS" id="PR00765">
    <property type="entry name" value="CRBOXYPTASEA"/>
</dbReference>
<dbReference type="CDD" id="cd11308">
    <property type="entry name" value="Peptidase_M14NE-CP-C_like"/>
    <property type="match status" value="3"/>
</dbReference>
<gene>
    <name evidence="15" type="primary">cpda</name>
</gene>
<feature type="region of interest" description="Disordered" evidence="11">
    <location>
        <begin position="843"/>
        <end position="862"/>
    </location>
</feature>
<evidence type="ECO:0000256" key="13">
    <source>
        <dbReference type="SAM" id="SignalP"/>
    </source>
</evidence>
<reference evidence="15" key="1">
    <citation type="submission" date="2019-06" db="EMBL/GenBank/DDBJ databases">
        <authorList>
            <consortium name="Wellcome Sanger Institute Data Sharing"/>
        </authorList>
    </citation>
    <scope>NUCLEOTIDE SEQUENCE [LARGE SCALE GENOMIC DNA]</scope>
</reference>
<feature type="signal peptide" evidence="13">
    <location>
        <begin position="1"/>
        <end position="27"/>
    </location>
</feature>
<dbReference type="GO" id="GO:0016485">
    <property type="term" value="P:protein processing"/>
    <property type="evidence" value="ECO:0007669"/>
    <property type="project" value="TreeGrafter"/>
</dbReference>
<dbReference type="InterPro" id="IPR008969">
    <property type="entry name" value="CarboxyPept-like_regulatory"/>
</dbReference>
<dbReference type="OrthoDB" id="10249045at2759"/>
<keyword evidence="4" id="KW-0645">Protease</keyword>
<keyword evidence="12" id="KW-0472">Membrane</keyword>
<evidence type="ECO:0000256" key="4">
    <source>
        <dbReference type="ARBA" id="ARBA00022670"/>
    </source>
</evidence>
<dbReference type="GO" id="GO:0006518">
    <property type="term" value="P:peptide metabolic process"/>
    <property type="evidence" value="ECO:0007669"/>
    <property type="project" value="TreeGrafter"/>
</dbReference>
<evidence type="ECO:0000256" key="10">
    <source>
        <dbReference type="PROSITE-ProRule" id="PRU01379"/>
    </source>
</evidence>
<dbReference type="SUPFAM" id="SSF53187">
    <property type="entry name" value="Zn-dependent exopeptidases"/>
    <property type="match status" value="3"/>
</dbReference>
<feature type="active site" description="Proton donor/acceptor" evidence="10">
    <location>
        <position position="307"/>
    </location>
</feature>
<reference evidence="15" key="3">
    <citation type="submission" date="2025-09" db="UniProtKB">
        <authorList>
            <consortium name="Ensembl"/>
        </authorList>
    </citation>
    <scope>IDENTIFICATION</scope>
</reference>
<dbReference type="InterPro" id="IPR057247">
    <property type="entry name" value="CARBOXYPEPT_ZN_2"/>
</dbReference>
<feature type="domain" description="Peptidase M14" evidence="14">
    <location>
        <begin position="892"/>
        <end position="1180"/>
    </location>
</feature>
<proteinExistence type="inferred from homology"/>
<dbReference type="GO" id="GO:0004181">
    <property type="term" value="F:metallocarboxypeptidase activity"/>
    <property type="evidence" value="ECO:0007669"/>
    <property type="project" value="InterPro"/>
</dbReference>
<dbReference type="Gene3D" id="3.40.630.10">
    <property type="entry name" value="Zn peptidases"/>
    <property type="match status" value="3"/>
</dbReference>
<keyword evidence="6" id="KW-0378">Hydrolase</keyword>
<dbReference type="PANTHER" id="PTHR11532:SF73">
    <property type="entry name" value="CARBOXYPEPTIDASE D"/>
    <property type="match status" value="1"/>
</dbReference>
<feature type="chain" id="PRO_5025543778" description="Peptidase M14 domain-containing protein" evidence="13">
    <location>
        <begin position="28"/>
        <end position="1350"/>
    </location>
</feature>
<evidence type="ECO:0000313" key="15">
    <source>
        <dbReference type="Ensembl" id="ENSSFAP00005053498.1"/>
    </source>
</evidence>
<dbReference type="FunFam" id="2.60.40.1120:FF:000004">
    <property type="entry name" value="Carboxypeptidase E"/>
    <property type="match status" value="1"/>
</dbReference>
<dbReference type="PANTHER" id="PTHR11532">
    <property type="entry name" value="PROTEASE M14 CARBOXYPEPTIDASE"/>
    <property type="match status" value="1"/>
</dbReference>
<keyword evidence="12" id="KW-1133">Transmembrane helix</keyword>
<dbReference type="CDD" id="cd06245">
    <property type="entry name" value="M14_CPD_III"/>
    <property type="match status" value="1"/>
</dbReference>
<evidence type="ECO:0000256" key="9">
    <source>
        <dbReference type="ARBA" id="ARBA00023180"/>
    </source>
</evidence>
<comment type="similarity">
    <text evidence="2 10">Belongs to the peptidase M14 family.</text>
</comment>
<feature type="active site" description="Proton donor/acceptor" evidence="10">
    <location>
        <position position="731"/>
    </location>
</feature>
<sequence length="1350" mass="149620">MVRISEKPCATLSLFAFLLVVVSRCDARLHRTRSAGPSEESYDRYYNYVDLTERLQSLAQRYPHIANLSSIGRSVENRELWVMRITKDPTGDTPGRPKFKYVGNMHGDETVSRQVLVYLVEYLLAKYGEDPRITELVDHTDIYIMPSMNPDGFEKSIEGDCAGTPLGRSNANSLDLNRSFPDQYDGTTVDEGKVPEVVAVMKWIQEEKFVLSGNLHGGTVVASYPFDDSVSHKDQYSQSADDALFRHLALVYSQNHPVMKTGQPYCPDNAAESFKDGITNGAQWYDVPGGMQDYNYLHGNCLEITMELSCCKYPLASELHQEWDLNRESLLAYMEQVHIGVWGFVKDGASGAALSDASIEVEGIQHNLTTGKYGDYYRLLLPGTYNITAVAPGYAPVTAYSVQVTDGKASKLNFTLSPAVGGTAGGTTVTTTTSESPTSVTQTPSPLTEESGGSPSVPPTVRPPIQPQEFRHHNFADMELFLRKYNSEFPAITHLYQIGRSVKDHDLYVMVISDNPEVHEHGEPEFKYVANMHGNEVVGRELLLNLIEYLCRNYGTDPEVTHLVNNTRIHIMPSMNPDGYEVAAEGDISSYVGRNNSNNFDLNRNFPDQFVTITDPRQPETLAVMNWLKSIPFVLSANLHGGSMVVNYPYDDDKDGISQYSECPDDMVFQQLARAYSEENSMMHEGHPCADLYPREYFKDGITNGAEWYTVPGGMQDWNYLNTNCFEVTIELGCVKFPRAAELPQYWEQNRRSLLRFIRQVHTGVKGTVSDIRDGKGIPNATISVAGIDHNVTTASSGDYWRLLVNGTYSITASADGYIPVTIYATVSNDRAEVVDFRLTRLHSDSSHQSPSGPQATQNPSEREFESLIKELSLGQGLEELARSTATEGSFHYRRSNDLSAFLRGLTLNFPKITFLHILGQSVEFRNIWALEISNNPGEVEPSKPKIRFVAGVHGNAPVGTALLLEFAALLCINYGKNPAITRLVNETQIFIVPSVNPDGLEQAIEKQCTSTQGLTNFNARDLDRDFFGNASQRKEEPQPETRAMMNFILNRPFTLSVALDGGSLVATYPYDKPVQTVGNERTLKYLATVYANNHPKMHLGNTGCSSNGNGGQIGNVPDGVMRAAERQSHMGSMKDFSMDFGHCPEITVYTGCCLFPPAEQLPALWAENKKALLSMLVEVHKGVRGVVRDKSGKPIAGAIIVLGEGVEVLTTEGGHFHALLAPGNHNIRALADGYQQQHQKVAVSSYEAASSIVIEFDMDNSILGLPREFVVASAAASMTALVVTACIIWCVCAAKSNHQKDGFHRLRQHRDDYEDEIRLTSMGSKKSLLAHEFQDESESDEETLYANKI</sequence>
<dbReference type="FunFam" id="3.40.630.10:FF:000026">
    <property type="entry name" value="Carboxypeptidase D"/>
    <property type="match status" value="1"/>
</dbReference>
<feature type="region of interest" description="Disordered" evidence="11">
    <location>
        <begin position="423"/>
        <end position="463"/>
    </location>
</feature>
<dbReference type="InterPro" id="IPR057246">
    <property type="entry name" value="CARBOXYPEPT_ZN_1"/>
</dbReference>